<dbReference type="InterPro" id="IPR006445">
    <property type="entry name" value="Phage-assoc_HI1409"/>
</dbReference>
<evidence type="ECO:0000259" key="1">
    <source>
        <dbReference type="Pfam" id="PF06381"/>
    </source>
</evidence>
<reference evidence="2 3" key="1">
    <citation type="submission" date="2018-08" db="EMBL/GenBank/DDBJ databases">
        <title>A genome reference for cultivated species of the human gut microbiota.</title>
        <authorList>
            <person name="Zou Y."/>
            <person name="Xue W."/>
            <person name="Luo G."/>
        </authorList>
    </citation>
    <scope>NUCLEOTIDE SEQUENCE [LARGE SCALE GENOMIC DNA]</scope>
    <source>
        <strain evidence="2 3">AF27-12</strain>
    </source>
</reference>
<dbReference type="NCBIfam" id="TIGR01555">
    <property type="entry name" value="phge_rel_HI1409"/>
    <property type="match status" value="1"/>
</dbReference>
<name>A0A412CGS4_9FIRM</name>
<proteinExistence type="predicted"/>
<dbReference type="Proteomes" id="UP000286147">
    <property type="component" value="Unassembled WGS sequence"/>
</dbReference>
<feature type="domain" description="Anti-CBASS protein Acb1-like N-terminal" evidence="1">
    <location>
        <begin position="51"/>
        <end position="404"/>
    </location>
</feature>
<comment type="caution">
    <text evidence="2">The sequence shown here is derived from an EMBL/GenBank/DDBJ whole genome shotgun (WGS) entry which is preliminary data.</text>
</comment>
<dbReference type="AlphaFoldDB" id="A0A412CGS4"/>
<gene>
    <name evidence="2" type="ORF">DWY77_02780</name>
</gene>
<dbReference type="EMBL" id="QRTP01000004">
    <property type="protein sequence ID" value="RGQ85549.1"/>
    <property type="molecule type" value="Genomic_DNA"/>
</dbReference>
<sequence>MRRNKNKKMIRAKATDAFQNMLARMGAFTPSLLESTNYPLTRLTRNLNLMNSLYRSHWLIRKIIDVIPQDMTKNWIKITSNLTSEAITELKSVERKTSIIKKITQGLRWGRLYGGALGIMLIKGQGEDLSKPLDLDSILPGDFKGILILDRWNGCYPGTSLVTDISDSEHGLPEYYYVTDPETNINIDIHHSRVIRFTGDELPYWEWLAEQYWGASVIESIFDELKKRDNVSWNIANLTFLANLRVLKMSDLGQLLSTTDVNSQRELYDTVQSQNWLMNNFSMQILDKEDDFSTHQYTFSGLSDVYQQFIMDISGAAGIPVTRLFGRSPAGLNATGESDLQNYYDMIEEKQESTLRPIVEKLLPIIAMSTWGVIPDDLDFRFNPVQRATEEKLADIVAKKSTAIREARDSGIISDRIALKEYKQMSDTTGMWTNITDEDIDKASNEIDIPVETDFGLEPNINGGLSNEVQQMENEKDN</sequence>
<evidence type="ECO:0000313" key="2">
    <source>
        <dbReference type="EMBL" id="RGQ85549.1"/>
    </source>
</evidence>
<evidence type="ECO:0000313" key="3">
    <source>
        <dbReference type="Proteomes" id="UP000286147"/>
    </source>
</evidence>
<dbReference type="InterPro" id="IPR024459">
    <property type="entry name" value="Acb1-like_N"/>
</dbReference>
<accession>A0A412CGS4</accession>
<dbReference type="Pfam" id="PF06381">
    <property type="entry name" value="Phage_portal_3"/>
    <property type="match status" value="1"/>
</dbReference>
<organism evidence="2 3">
    <name type="scientific">Megamonas rupellensis</name>
    <dbReference type="NCBI Taxonomy" id="491921"/>
    <lineage>
        <taxon>Bacteria</taxon>
        <taxon>Bacillati</taxon>
        <taxon>Bacillota</taxon>
        <taxon>Negativicutes</taxon>
        <taxon>Selenomonadales</taxon>
        <taxon>Selenomonadaceae</taxon>
        <taxon>Megamonas</taxon>
    </lineage>
</organism>
<protein>
    <submittedName>
        <fullName evidence="2">DUF1073 domain-containing protein</fullName>
    </submittedName>
</protein>